<sequence length="587" mass="66806">MTDVIDDVDVAGIPNLTKINWNQPLVASIRLAIYGDQLPVAYPVDPDTLEPFNDDKLKSLVKSSSAFSDIKAECFVLDRVVQYAPKPKDEWTEINLFMDVVRAANAFRHKTGDLPRAGAILATILTELGWPVHLVLKALNTSRPTISRWIFMQQDETLSDSEIDAINECFVSGEFSYLFDFRTLAFRTKRTGLVFKKAVFLPNLSVYHFMQALWRVAYRTRGDKSGYQESACSATLDIMIELLLRRGATALNIGKILGIQHMAVIQRNRKARDVFGQIETTMDSETYGSYFENESDLHQLILDNAPKSNDLSRILEYTRHEFRSFASEDETDMKAYLLQVRTSKPTASHPIPLPNISVLSAKPTADALDSLKNLDLLPGYAVNSYLDSMSQRYAPAIPNLYRKNQDSLISYFQEVTDPPKSLHPLVNWSIGIRGFDGVRYHYPSVTRPDQWRVGRLLTEHMLLQATMQYDRDKHGLGFGKTTYHWLPDEAWSLVGVSDEDNGKEWIEHLLSTPPEEEGKNDTQVKAIRMFFPKHHLDLIDLWLKESKDKMLIDKTPGESLLWKCLHRPADILKEYPAPVARGSHGTR</sequence>
<dbReference type="GeneID" id="77924438"/>
<keyword evidence="2" id="KW-1185">Reference proteome</keyword>
<dbReference type="RefSeq" id="YP_010648950.1">
    <property type="nucleotide sequence ID" value="NC_070763.1"/>
</dbReference>
<gene>
    <name evidence="1" type="primary">70</name>
    <name evidence="1" type="ORF">SEA_FORZA_70</name>
</gene>
<name>A0A650EYA0_9CAUD</name>
<reference evidence="1 2" key="1">
    <citation type="submission" date="2019-04" db="EMBL/GenBank/DDBJ databases">
        <authorList>
            <person name="Pope W.H."/>
            <person name="Garlena R.A."/>
            <person name="Russell D.A."/>
            <person name="Jacobs-Sera D."/>
            <person name="Hatfull G.F."/>
        </authorList>
    </citation>
    <scope>NUCLEOTIDE SEQUENCE [LARGE SCALE GENOMIC DNA]</scope>
</reference>
<dbReference type="KEGG" id="vg:77924438"/>
<evidence type="ECO:0000313" key="2">
    <source>
        <dbReference type="Proteomes" id="UP000423482"/>
    </source>
</evidence>
<proteinExistence type="predicted"/>
<accession>A0A650EYA0</accession>
<dbReference type="EMBL" id="MK814760">
    <property type="protein sequence ID" value="QGT55063.1"/>
    <property type="molecule type" value="Genomic_DNA"/>
</dbReference>
<dbReference type="Proteomes" id="UP000423482">
    <property type="component" value="Segment"/>
</dbReference>
<protein>
    <submittedName>
        <fullName evidence="1">Uncharacterized protein</fullName>
    </submittedName>
</protein>
<organism evidence="1 2">
    <name type="scientific">Gordonia phage Forza</name>
    <dbReference type="NCBI Taxonomy" id="2571247"/>
    <lineage>
        <taxon>Viruses</taxon>
        <taxon>Duplodnaviria</taxon>
        <taxon>Heunggongvirae</taxon>
        <taxon>Uroviricota</taxon>
        <taxon>Caudoviricetes</taxon>
        <taxon>Forzavirus</taxon>
        <taxon>Forzavirus forza</taxon>
    </lineage>
</organism>
<evidence type="ECO:0000313" key="1">
    <source>
        <dbReference type="EMBL" id="QGT55063.1"/>
    </source>
</evidence>